<reference evidence="2" key="1">
    <citation type="journal article" date="2019" name="Int. J. Syst. Evol. Microbiol.">
        <title>The Global Catalogue of Microorganisms (GCM) 10K type strain sequencing project: providing services to taxonomists for standard genome sequencing and annotation.</title>
        <authorList>
            <consortium name="The Broad Institute Genomics Platform"/>
            <consortium name="The Broad Institute Genome Sequencing Center for Infectious Disease"/>
            <person name="Wu L."/>
            <person name="Ma J."/>
        </authorList>
    </citation>
    <scope>NUCLEOTIDE SEQUENCE [LARGE SCALE GENOMIC DNA]</scope>
    <source>
        <strain evidence="2">CCM 7640</strain>
    </source>
</reference>
<keyword evidence="2" id="KW-1185">Reference proteome</keyword>
<dbReference type="RefSeq" id="WP_188436390.1">
    <property type="nucleotide sequence ID" value="NZ_BMCM01000003.1"/>
</dbReference>
<evidence type="ECO:0000313" key="2">
    <source>
        <dbReference type="Proteomes" id="UP000629365"/>
    </source>
</evidence>
<dbReference type="EMBL" id="BMCM01000003">
    <property type="protein sequence ID" value="GGD76525.1"/>
    <property type="molecule type" value="Genomic_DNA"/>
</dbReference>
<name>A0ABQ1RRE4_9MICO</name>
<comment type="caution">
    <text evidence="1">The sequence shown here is derived from an EMBL/GenBank/DDBJ whole genome shotgun (WGS) entry which is preliminary data.</text>
</comment>
<protein>
    <submittedName>
        <fullName evidence="1">Uncharacterized protein</fullName>
    </submittedName>
</protein>
<proteinExistence type="predicted"/>
<sequence>MTDDAPEPRRIRLNGERFDGGRLPIDSLPEISKYQEVVRLIARAEWEEDHPGEQVPPDFDESLRLAISDLRDGSADVFVVFEQHAQYQTYQAEADEMANETIAAAYSGEALPPLPASVEYDARDLIAQIGGTLSSESDSIEFYVNGVNAAPVRIDVVTRLEARDILLTQDFLVDSQPVSTAPKDDKRADAIVGRITVIDAEKMTFILRTPDGKDLKARYVGNPVVLEDIRALVHPEAEGPVTRVSGLLHSKAGEPWRFWTTDKVEQLTFEGPWAPLLTELASLRTDWSDEGASYPIGFDVLDATQTLLSAVDLASDSNPAVFPSIPGGVLVEWVGDRGVRSIEITADLKFELFSIDRGQREGDFTETSSITDVLTFVREVSA</sequence>
<dbReference type="Proteomes" id="UP000629365">
    <property type="component" value="Unassembled WGS sequence"/>
</dbReference>
<evidence type="ECO:0000313" key="1">
    <source>
        <dbReference type="EMBL" id="GGD76525.1"/>
    </source>
</evidence>
<organism evidence="1 2">
    <name type="scientific">Microbacterium murale</name>
    <dbReference type="NCBI Taxonomy" id="1081040"/>
    <lineage>
        <taxon>Bacteria</taxon>
        <taxon>Bacillati</taxon>
        <taxon>Actinomycetota</taxon>
        <taxon>Actinomycetes</taxon>
        <taxon>Micrococcales</taxon>
        <taxon>Microbacteriaceae</taxon>
        <taxon>Microbacterium</taxon>
    </lineage>
</organism>
<gene>
    <name evidence="1" type="ORF">GCM10007269_19360</name>
</gene>
<accession>A0ABQ1RRE4</accession>